<dbReference type="PANTHER" id="PTHR31841:SF1">
    <property type="entry name" value="PROTEIN FAM72A-RELATED"/>
    <property type="match status" value="1"/>
</dbReference>
<proteinExistence type="inferred from homology"/>
<dbReference type="Pfam" id="PF14976">
    <property type="entry name" value="YPEH2ZP"/>
    <property type="match status" value="1"/>
</dbReference>
<keyword evidence="2" id="KW-1185">Reference proteome</keyword>
<evidence type="ECO:0000256" key="1">
    <source>
        <dbReference type="ARBA" id="ARBA00006888"/>
    </source>
</evidence>
<reference evidence="3" key="1">
    <citation type="submission" date="2025-08" db="UniProtKB">
        <authorList>
            <consortium name="RefSeq"/>
        </authorList>
    </citation>
    <scope>IDENTIFICATION</scope>
    <source>
        <tissue evidence="3">Testes</tissue>
    </source>
</reference>
<dbReference type="PANTHER" id="PTHR31841">
    <property type="entry name" value="PROTEIN FAM72A-RELATED"/>
    <property type="match status" value="1"/>
</dbReference>
<name>A0ABM0GYN4_SACKO</name>
<dbReference type="Proteomes" id="UP000694865">
    <property type="component" value="Unplaced"/>
</dbReference>
<comment type="similarity">
    <text evidence="1">Belongs to the FAM72 family.</text>
</comment>
<organism evidence="2 3">
    <name type="scientific">Saccoglossus kowalevskii</name>
    <name type="common">Acorn worm</name>
    <dbReference type="NCBI Taxonomy" id="10224"/>
    <lineage>
        <taxon>Eukaryota</taxon>
        <taxon>Metazoa</taxon>
        <taxon>Hemichordata</taxon>
        <taxon>Enteropneusta</taxon>
        <taxon>Harrimaniidae</taxon>
        <taxon>Saccoglossus</taxon>
    </lineage>
</organism>
<protein>
    <submittedName>
        <fullName evidence="3">Protein FAM72A-like</fullName>
    </submittedName>
</protein>
<evidence type="ECO:0000313" key="2">
    <source>
        <dbReference type="Proteomes" id="UP000694865"/>
    </source>
</evidence>
<dbReference type="InterPro" id="IPR026768">
    <property type="entry name" value="YPEH2ZP"/>
</dbReference>
<dbReference type="RefSeq" id="XP_002740308.1">
    <property type="nucleotide sequence ID" value="XM_002740262.2"/>
</dbReference>
<gene>
    <name evidence="3" type="primary">LOC100369843</name>
</gene>
<accession>A0ABM0GYN4</accession>
<evidence type="ECO:0000313" key="3">
    <source>
        <dbReference type="RefSeq" id="XP_002740308.1"/>
    </source>
</evidence>
<dbReference type="GeneID" id="100369843"/>
<sequence length="152" mass="17479">MSKRYKHPAFKTKPVQELLCKFCENCVCRRGMKAILLADTNVELFSTDFPPKYHVDVVGPTYITSNCNCRIRDVACTQCGNIVGYHVILPCTPCMQSCNNGHFWMFHSTATYALDRVDNTGCNILLWGKLPETQEEDDMMESSDPWFEECYR</sequence>